<dbReference type="STRING" id="555875.SAMN04488124_1164"/>
<protein>
    <submittedName>
        <fullName evidence="2">Uncharacterized protein</fullName>
    </submittedName>
</protein>
<keyword evidence="1" id="KW-0812">Transmembrane</keyword>
<reference evidence="3" key="1">
    <citation type="submission" date="2016-10" db="EMBL/GenBank/DDBJ databases">
        <authorList>
            <person name="Varghese N."/>
            <person name="Submissions S."/>
        </authorList>
    </citation>
    <scope>NUCLEOTIDE SEQUENCE [LARGE SCALE GENOMIC DNA]</scope>
    <source>
        <strain evidence="3">CGMCC 1.8711</strain>
    </source>
</reference>
<proteinExistence type="predicted"/>
<evidence type="ECO:0000313" key="2">
    <source>
        <dbReference type="EMBL" id="SFR42540.1"/>
    </source>
</evidence>
<dbReference type="RefSeq" id="WP_089877812.1">
    <property type="nucleotide sequence ID" value="NZ_FOYS01000002.1"/>
</dbReference>
<dbReference type="EMBL" id="FOYS01000002">
    <property type="protein sequence ID" value="SFR42540.1"/>
    <property type="molecule type" value="Genomic_DNA"/>
</dbReference>
<feature type="transmembrane region" description="Helical" evidence="1">
    <location>
        <begin position="6"/>
        <end position="26"/>
    </location>
</feature>
<keyword evidence="3" id="KW-1185">Reference proteome</keyword>
<dbReference type="AlphaFoldDB" id="A0A1I6GK37"/>
<evidence type="ECO:0000256" key="1">
    <source>
        <dbReference type="SAM" id="Phobius"/>
    </source>
</evidence>
<keyword evidence="1" id="KW-1133">Transmembrane helix</keyword>
<dbReference type="Proteomes" id="UP000243250">
    <property type="component" value="Unassembled WGS sequence"/>
</dbReference>
<organism evidence="2 3">
    <name type="scientific">Halogeometricum limi</name>
    <dbReference type="NCBI Taxonomy" id="555875"/>
    <lineage>
        <taxon>Archaea</taxon>
        <taxon>Methanobacteriati</taxon>
        <taxon>Methanobacteriota</taxon>
        <taxon>Stenosarchaea group</taxon>
        <taxon>Halobacteria</taxon>
        <taxon>Halobacteriales</taxon>
        <taxon>Haloferacaceae</taxon>
        <taxon>Halogeometricum</taxon>
    </lineage>
</organism>
<keyword evidence="1" id="KW-0472">Membrane</keyword>
<evidence type="ECO:0000313" key="3">
    <source>
        <dbReference type="Proteomes" id="UP000243250"/>
    </source>
</evidence>
<feature type="transmembrane region" description="Helical" evidence="1">
    <location>
        <begin position="33"/>
        <end position="54"/>
    </location>
</feature>
<sequence length="64" mass="7097">MERTELYHVLTLFLFSMVVLNTNFSLTFPASALARVASVVAFLVAILAPSYLLADLFVTVADRF</sequence>
<name>A0A1I6GK37_9EURY</name>
<gene>
    <name evidence="2" type="ORF">SAMN04488124_1164</name>
</gene>
<accession>A0A1I6GK37</accession>